<keyword evidence="1" id="KW-0732">Signal</keyword>
<sequence>MNKNLQILTLFLTLVISTTLFSQTEQSNFINYQGVANNTSGEVMVNETITVGIALKYGLSVAASYAENHTITTDANGVFSLKIGNGSATASTYEDYQWGNGVATFLTVSINGTEIGTTELLAVPYAISAGNVQWDKNGEDIRNINIGNVEIKNDLEIGGNIKLEEGNAVNEISTDGTMGDNSDEAIPTEKAVKTYVDINTSSGLEAINEGNGIGWRLKGQNSNDYGNIGNDAVDLSWGRNSGDNSRGATGFVSFAAGNGTRATISGSTAFGFATTASGPTSTAFGGNTLASGSYSTTMGHFTLASGSYSTAIGTLNLDNVEALFMIGNGENSSNRHNALTVLKNGKVGIGNHQPSSLLEVAHKNGPPTSSNLTNALSIRNLGDNEGSSSDDESWQIYTEDNGYLLLFNSGEFRGAFNATTGAYGQVSDRRKKRDITPLEANTLEKVMKLNPVSYLMKSQKDTKRNLGLISQEVKEIFPTLTHYLEDQDILELSYTELIPILIKALQEQQEIIDGQNSKIDNLSADVSAIKTLLENRTVKREVAEK</sequence>
<dbReference type="InterPro" id="IPR030392">
    <property type="entry name" value="S74_ICA"/>
</dbReference>
<evidence type="ECO:0000313" key="4">
    <source>
        <dbReference type="Proteomes" id="UP000623301"/>
    </source>
</evidence>
<feature type="signal peptide" evidence="1">
    <location>
        <begin position="1"/>
        <end position="22"/>
    </location>
</feature>
<dbReference type="InterPro" id="IPR008640">
    <property type="entry name" value="Adhesin_Head_dom"/>
</dbReference>
<dbReference type="EMBL" id="JAEHFJ010000001">
    <property type="protein sequence ID" value="MBJ2173212.1"/>
    <property type="molecule type" value="Genomic_DNA"/>
</dbReference>
<dbReference type="Gene3D" id="1.10.10.10">
    <property type="entry name" value="Winged helix-like DNA-binding domain superfamily/Winged helix DNA-binding domain"/>
    <property type="match status" value="1"/>
</dbReference>
<protein>
    <submittedName>
        <fullName evidence="3">Tail fiber domain-containing protein</fullName>
    </submittedName>
</protein>
<feature type="chain" id="PRO_5045875245" evidence="1">
    <location>
        <begin position="23"/>
        <end position="545"/>
    </location>
</feature>
<dbReference type="InterPro" id="IPR036388">
    <property type="entry name" value="WH-like_DNA-bd_sf"/>
</dbReference>
<proteinExistence type="predicted"/>
<accession>A0ABS0WML5</accession>
<keyword evidence="4" id="KW-1185">Reference proteome</keyword>
<dbReference type="Pfam" id="PF13884">
    <property type="entry name" value="Peptidase_S74"/>
    <property type="match status" value="1"/>
</dbReference>
<dbReference type="Pfam" id="PF05658">
    <property type="entry name" value="YadA_head"/>
    <property type="match status" value="2"/>
</dbReference>
<evidence type="ECO:0000259" key="2">
    <source>
        <dbReference type="PROSITE" id="PS51688"/>
    </source>
</evidence>
<comment type="caution">
    <text evidence="3">The sequence shown here is derived from an EMBL/GenBank/DDBJ whole genome shotgun (WGS) entry which is preliminary data.</text>
</comment>
<evidence type="ECO:0000313" key="3">
    <source>
        <dbReference type="EMBL" id="MBJ2173212.1"/>
    </source>
</evidence>
<dbReference type="Proteomes" id="UP000623301">
    <property type="component" value="Unassembled WGS sequence"/>
</dbReference>
<gene>
    <name evidence="3" type="ORF">JBL43_03130</name>
</gene>
<dbReference type="PROSITE" id="PS51688">
    <property type="entry name" value="ICA"/>
    <property type="match status" value="1"/>
</dbReference>
<name>A0ABS0WML5_9FLAO</name>
<dbReference type="CDD" id="cd12820">
    <property type="entry name" value="LbR_YadA-like"/>
    <property type="match status" value="1"/>
</dbReference>
<feature type="domain" description="Peptidase S74" evidence="2">
    <location>
        <begin position="427"/>
        <end position="519"/>
    </location>
</feature>
<reference evidence="3 4" key="1">
    <citation type="submission" date="2020-12" db="EMBL/GenBank/DDBJ databases">
        <title>Aureibaculum luteum sp. nov. and Aureibaculum flavum sp. nov., novel members of the family Flavobacteriaceae isolated from Antarctic intertidal sediments.</title>
        <authorList>
            <person name="He X."/>
            <person name="Zhang X."/>
        </authorList>
    </citation>
    <scope>NUCLEOTIDE SEQUENCE [LARGE SCALE GENOMIC DNA]</scope>
    <source>
        <strain evidence="3 4">A20</strain>
    </source>
</reference>
<dbReference type="Gene3D" id="2.150.10.10">
    <property type="entry name" value="Serralysin-like metalloprotease, C-terminal"/>
    <property type="match status" value="1"/>
</dbReference>
<organism evidence="3 4">
    <name type="scientific">Aureibaculum flavum</name>
    <dbReference type="NCBI Taxonomy" id="2795986"/>
    <lineage>
        <taxon>Bacteria</taxon>
        <taxon>Pseudomonadati</taxon>
        <taxon>Bacteroidota</taxon>
        <taxon>Flavobacteriia</taxon>
        <taxon>Flavobacteriales</taxon>
        <taxon>Flavobacteriaceae</taxon>
        <taxon>Aureibaculum</taxon>
    </lineage>
</organism>
<dbReference type="InterPro" id="IPR011049">
    <property type="entry name" value="Serralysin-like_metalloprot_C"/>
</dbReference>
<evidence type="ECO:0000256" key="1">
    <source>
        <dbReference type="SAM" id="SignalP"/>
    </source>
</evidence>
<dbReference type="RefSeq" id="WP_198839999.1">
    <property type="nucleotide sequence ID" value="NZ_JAEHFJ010000001.1"/>
</dbReference>